<protein>
    <submittedName>
        <fullName evidence="3">NepR family anti-sigma factor</fullName>
    </submittedName>
</protein>
<feature type="region of interest" description="Disordered" evidence="1">
    <location>
        <begin position="56"/>
        <end position="76"/>
    </location>
</feature>
<feature type="domain" description="Anti-sigma factor NepR" evidence="2">
    <location>
        <begin position="35"/>
        <end position="58"/>
    </location>
</feature>
<feature type="region of interest" description="Disordered" evidence="1">
    <location>
        <begin position="1"/>
        <end position="27"/>
    </location>
</feature>
<evidence type="ECO:0000256" key="1">
    <source>
        <dbReference type="SAM" id="MobiDB-lite"/>
    </source>
</evidence>
<dbReference type="Pfam" id="PF18557">
    <property type="entry name" value="NepR"/>
    <property type="match status" value="1"/>
</dbReference>
<reference evidence="4" key="1">
    <citation type="journal article" date="2019" name="Int. J. Syst. Evol. Microbiol.">
        <title>The Global Catalogue of Microorganisms (GCM) 10K type strain sequencing project: providing services to taxonomists for standard genome sequencing and annotation.</title>
        <authorList>
            <consortium name="The Broad Institute Genomics Platform"/>
            <consortium name="The Broad Institute Genome Sequencing Center for Infectious Disease"/>
            <person name="Wu L."/>
            <person name="Ma J."/>
        </authorList>
    </citation>
    <scope>NUCLEOTIDE SEQUENCE [LARGE SCALE GENOMIC DNA]</scope>
    <source>
        <strain evidence="4">CGMCC 1.19062</strain>
    </source>
</reference>
<accession>A0ABW5DX71</accession>
<evidence type="ECO:0000313" key="4">
    <source>
        <dbReference type="Proteomes" id="UP001597295"/>
    </source>
</evidence>
<sequence length="76" mass="8578">MASSDKKNDTQPTRPVSASTNRGKVDKAFDNWLKQSLHAMYDEIANEPLPDDLLRLISDHAEKTKTDEPPTDEKPK</sequence>
<gene>
    <name evidence="3" type="ORF">ACFSM5_21650</name>
</gene>
<proteinExistence type="predicted"/>
<dbReference type="EMBL" id="JBHUIP010000016">
    <property type="protein sequence ID" value="MFD2265522.1"/>
    <property type="molecule type" value="Genomic_DNA"/>
</dbReference>
<dbReference type="Proteomes" id="UP001597295">
    <property type="component" value="Unassembled WGS sequence"/>
</dbReference>
<organism evidence="3 4">
    <name type="scientific">Lacibacterium aquatile</name>
    <dbReference type="NCBI Taxonomy" id="1168082"/>
    <lineage>
        <taxon>Bacteria</taxon>
        <taxon>Pseudomonadati</taxon>
        <taxon>Pseudomonadota</taxon>
        <taxon>Alphaproteobacteria</taxon>
        <taxon>Rhodospirillales</taxon>
        <taxon>Rhodospirillaceae</taxon>
    </lineage>
</organism>
<feature type="compositionally biased region" description="Polar residues" evidence="1">
    <location>
        <begin position="10"/>
        <end position="22"/>
    </location>
</feature>
<dbReference type="RefSeq" id="WP_379878949.1">
    <property type="nucleotide sequence ID" value="NZ_JBHUIP010000016.1"/>
</dbReference>
<evidence type="ECO:0000259" key="2">
    <source>
        <dbReference type="Pfam" id="PF18557"/>
    </source>
</evidence>
<evidence type="ECO:0000313" key="3">
    <source>
        <dbReference type="EMBL" id="MFD2265522.1"/>
    </source>
</evidence>
<name>A0ABW5DX71_9PROT</name>
<keyword evidence="4" id="KW-1185">Reference proteome</keyword>
<comment type="caution">
    <text evidence="3">The sequence shown here is derived from an EMBL/GenBank/DDBJ whole genome shotgun (WGS) entry which is preliminary data.</text>
</comment>
<dbReference type="InterPro" id="IPR041649">
    <property type="entry name" value="NepR"/>
</dbReference>